<evidence type="ECO:0000259" key="2">
    <source>
        <dbReference type="Pfam" id="PF20010"/>
    </source>
</evidence>
<protein>
    <submittedName>
        <fullName evidence="3">Uncharacterized protein</fullName>
    </submittedName>
</protein>
<dbReference type="Gene3D" id="3.40.1620.70">
    <property type="match status" value="1"/>
</dbReference>
<keyword evidence="4" id="KW-1185">Reference proteome</keyword>
<dbReference type="Proteomes" id="UP000694428">
    <property type="component" value="Unplaced"/>
</dbReference>
<reference evidence="3" key="2">
    <citation type="submission" date="2025-09" db="UniProtKB">
        <authorList>
            <consortium name="Ensembl"/>
        </authorList>
    </citation>
    <scope>IDENTIFICATION</scope>
</reference>
<dbReference type="AlphaFoldDB" id="A0A8C9FHW3"/>
<feature type="domain" description="Collagenase NC10/endostatin" evidence="1">
    <location>
        <begin position="74"/>
        <end position="135"/>
    </location>
</feature>
<dbReference type="InterPro" id="IPR016187">
    <property type="entry name" value="CTDL_fold"/>
</dbReference>
<dbReference type="InterPro" id="IPR016186">
    <property type="entry name" value="C-type_lectin-like/link_sf"/>
</dbReference>
<sequence length="137" mass="15558">TRLFRVPSSLALIYIRETSDVFIRVRNGWRKLQLSELIPVPDESLPPPAISSYGFQSLPVLNPISNTNNGKPALHLVALNLPFSGNMRADFHCFQQAQQAGLMTTYRAFLSSHLQDLFTVVRKTDRYNLPIVNLKYL</sequence>
<dbReference type="Gene3D" id="3.10.100.10">
    <property type="entry name" value="Mannose-Binding Protein A, subunit A"/>
    <property type="match status" value="1"/>
</dbReference>
<dbReference type="InterPro" id="IPR010515">
    <property type="entry name" value="Collagenase_NC10/endostatin"/>
</dbReference>
<evidence type="ECO:0000313" key="3">
    <source>
        <dbReference type="Ensembl" id="ENSPSTP00000013695.1"/>
    </source>
</evidence>
<feature type="domain" description="Collagen type XV/XVIII trimerization" evidence="2">
    <location>
        <begin position="12"/>
        <end position="39"/>
    </location>
</feature>
<proteinExistence type="predicted"/>
<name>A0A8C9FHW3_PAVCR</name>
<accession>A0A8C9FHW3</accession>
<organism evidence="3 4">
    <name type="scientific">Pavo cristatus</name>
    <name type="common">Indian peafowl</name>
    <name type="synonym">Blue peafowl</name>
    <dbReference type="NCBI Taxonomy" id="9049"/>
    <lineage>
        <taxon>Eukaryota</taxon>
        <taxon>Metazoa</taxon>
        <taxon>Chordata</taxon>
        <taxon>Craniata</taxon>
        <taxon>Vertebrata</taxon>
        <taxon>Euteleostomi</taxon>
        <taxon>Archelosauria</taxon>
        <taxon>Archosauria</taxon>
        <taxon>Dinosauria</taxon>
        <taxon>Saurischia</taxon>
        <taxon>Theropoda</taxon>
        <taxon>Coelurosauria</taxon>
        <taxon>Aves</taxon>
        <taxon>Neognathae</taxon>
        <taxon>Galloanserae</taxon>
        <taxon>Galliformes</taxon>
        <taxon>Phasianidae</taxon>
        <taxon>Phasianinae</taxon>
        <taxon>Pavo</taxon>
    </lineage>
</organism>
<dbReference type="Pfam" id="PF06482">
    <property type="entry name" value="Endostatin"/>
    <property type="match status" value="1"/>
</dbReference>
<evidence type="ECO:0000259" key="1">
    <source>
        <dbReference type="Pfam" id="PF06482"/>
    </source>
</evidence>
<dbReference type="Ensembl" id="ENSPSTT00000014361.1">
    <property type="protein sequence ID" value="ENSPSTP00000013695.1"/>
    <property type="gene ID" value="ENSPSTG00000009681.1"/>
</dbReference>
<dbReference type="SUPFAM" id="SSF56436">
    <property type="entry name" value="C-type lectin-like"/>
    <property type="match status" value="1"/>
</dbReference>
<dbReference type="Pfam" id="PF20010">
    <property type="entry name" value="Collagen_trimer"/>
    <property type="match status" value="1"/>
</dbReference>
<reference evidence="3" key="1">
    <citation type="submission" date="2025-08" db="UniProtKB">
        <authorList>
            <consortium name="Ensembl"/>
        </authorList>
    </citation>
    <scope>IDENTIFICATION</scope>
</reference>
<dbReference type="InterPro" id="IPR045463">
    <property type="entry name" value="XV/XVIII_trimerization_dom"/>
</dbReference>
<evidence type="ECO:0000313" key="4">
    <source>
        <dbReference type="Proteomes" id="UP000694428"/>
    </source>
</evidence>